<organism evidence="4 6">
    <name type="scientific">Ochrobactrum soli</name>
    <dbReference type="NCBI Taxonomy" id="2448455"/>
    <lineage>
        <taxon>Bacteria</taxon>
        <taxon>Pseudomonadati</taxon>
        <taxon>Pseudomonadota</taxon>
        <taxon>Alphaproteobacteria</taxon>
        <taxon>Hyphomicrobiales</taxon>
        <taxon>Brucellaceae</taxon>
        <taxon>Brucella/Ochrobactrum group</taxon>
        <taxon>Ochrobactrum</taxon>
    </lineage>
</organism>
<sequence length="325" mass="36963">MSAPLTLIEAVEAMVAQKRTVGYKYEAEEAVLYRFVALTRSQFPGLETITEASANTWIEAAQKRAVTPATLQGLTSPVRHLARWLILHDVAAYVLPTGVLRRPAAYIPHIYSDAELAAFFAQTDRCHYCSDVPLRHLVMPVLFRTIYACGLRCSEARLLRVEDVDLATGVLLIRDTKGGKDRQIPVSEPIRVRLAHYHAQFDWMGHEWFFPGRRGHRLRLSNVYNNFRRFLWQARISHGGRGHGPRVHDFRHSFAVHNLRRWFATGKDVGAMLPILQTYMGHYSIADTAYYLRLTAESYPHIVTRLDDAIGHVVPSLKEGLHDGN</sequence>
<proteinExistence type="predicted"/>
<evidence type="ECO:0000256" key="2">
    <source>
        <dbReference type="ARBA" id="ARBA00023172"/>
    </source>
</evidence>
<dbReference type="InterPro" id="IPR050090">
    <property type="entry name" value="Tyrosine_recombinase_XerCD"/>
</dbReference>
<dbReference type="AlphaFoldDB" id="A0A2P9HEK2"/>
<protein>
    <submittedName>
        <fullName evidence="5">Mobile element protein</fullName>
    </submittedName>
</protein>
<dbReference type="EMBL" id="OOFM01000003">
    <property type="protein sequence ID" value="SPL62505.1"/>
    <property type="molecule type" value="Genomic_DNA"/>
</dbReference>
<dbReference type="SUPFAM" id="SSF56349">
    <property type="entry name" value="DNA breaking-rejoining enzymes"/>
    <property type="match status" value="1"/>
</dbReference>
<keyword evidence="1" id="KW-0229">DNA integration</keyword>
<dbReference type="PROSITE" id="PS51898">
    <property type="entry name" value="TYR_RECOMBINASE"/>
    <property type="match status" value="1"/>
</dbReference>
<evidence type="ECO:0000313" key="6">
    <source>
        <dbReference type="Proteomes" id="UP000246073"/>
    </source>
</evidence>
<dbReference type="Pfam" id="PF00589">
    <property type="entry name" value="Phage_integrase"/>
    <property type="match status" value="1"/>
</dbReference>
<name>A0A2P9HEK2_9HYPH</name>
<evidence type="ECO:0000259" key="3">
    <source>
        <dbReference type="PROSITE" id="PS51898"/>
    </source>
</evidence>
<evidence type="ECO:0000256" key="1">
    <source>
        <dbReference type="ARBA" id="ARBA00022908"/>
    </source>
</evidence>
<dbReference type="GO" id="GO:0015074">
    <property type="term" value="P:DNA integration"/>
    <property type="evidence" value="ECO:0007669"/>
    <property type="project" value="UniProtKB-KW"/>
</dbReference>
<dbReference type="Proteomes" id="UP000246073">
    <property type="component" value="Unassembled WGS sequence"/>
</dbReference>
<dbReference type="InterPro" id="IPR013762">
    <property type="entry name" value="Integrase-like_cat_sf"/>
</dbReference>
<dbReference type="GO" id="GO:0006310">
    <property type="term" value="P:DNA recombination"/>
    <property type="evidence" value="ECO:0007669"/>
    <property type="project" value="UniProtKB-KW"/>
</dbReference>
<dbReference type="InterPro" id="IPR011010">
    <property type="entry name" value="DNA_brk_join_enz"/>
</dbReference>
<evidence type="ECO:0000313" key="4">
    <source>
        <dbReference type="EMBL" id="SPL62505.1"/>
    </source>
</evidence>
<dbReference type="EMBL" id="OOFM01000003">
    <property type="protein sequence ID" value="SPL62728.1"/>
    <property type="molecule type" value="Genomic_DNA"/>
</dbReference>
<feature type="domain" description="Tyr recombinase" evidence="3">
    <location>
        <begin position="106"/>
        <end position="312"/>
    </location>
</feature>
<dbReference type="PANTHER" id="PTHR30349">
    <property type="entry name" value="PHAGE INTEGRASE-RELATED"/>
    <property type="match status" value="1"/>
</dbReference>
<reference evidence="6" key="1">
    <citation type="submission" date="2017-12" db="EMBL/GenBank/DDBJ databases">
        <authorList>
            <person name="Diaz M."/>
        </authorList>
    </citation>
    <scope>NUCLEOTIDE SEQUENCE [LARGE SCALE GENOMIC DNA]</scope>
    <source>
        <strain evidence="6">FI11154</strain>
    </source>
</reference>
<dbReference type="PANTHER" id="PTHR30349:SF64">
    <property type="entry name" value="PROPHAGE INTEGRASE INTD-RELATED"/>
    <property type="match status" value="1"/>
</dbReference>
<reference evidence="4" key="2">
    <citation type="submission" date="2017-12" db="EMBL/GenBank/DDBJ databases">
        <authorList>
            <person name="Hurst M.R.H."/>
        </authorList>
    </citation>
    <scope>NUCLEOTIDE SEQUENCE [LARGE SCALE GENOMIC DNA]</scope>
    <source>
        <strain evidence="4">FI11154</strain>
    </source>
</reference>
<dbReference type="InterPro" id="IPR002104">
    <property type="entry name" value="Integrase_catalytic"/>
</dbReference>
<dbReference type="Gene3D" id="1.10.443.10">
    <property type="entry name" value="Intergrase catalytic core"/>
    <property type="match status" value="1"/>
</dbReference>
<accession>A0A2P9HEK2</accession>
<evidence type="ECO:0000313" key="5">
    <source>
        <dbReference type="EMBL" id="SPL62728.1"/>
    </source>
</evidence>
<dbReference type="RefSeq" id="WP_109366649.1">
    <property type="nucleotide sequence ID" value="NZ_OOFM01000003.1"/>
</dbReference>
<gene>
    <name evidence="4" type="ORF">OHAE_5112</name>
    <name evidence="5" type="ORF">OHAE_5335</name>
</gene>
<dbReference type="GO" id="GO:0003677">
    <property type="term" value="F:DNA binding"/>
    <property type="evidence" value="ECO:0007669"/>
    <property type="project" value="InterPro"/>
</dbReference>
<keyword evidence="2" id="KW-0233">DNA recombination</keyword>